<dbReference type="EMBL" id="UINC01016157">
    <property type="protein sequence ID" value="SVA67485.1"/>
    <property type="molecule type" value="Genomic_DNA"/>
</dbReference>
<dbReference type="PANTHER" id="PTHR20883:SF46">
    <property type="entry name" value="PHYTANOYL-COA HYDROXYLASE"/>
    <property type="match status" value="1"/>
</dbReference>
<sequence length="262" mass="29665">MLKPTFKLTGEQIEFFETEGYLTIDALTTPEDIAFLRKSYDRIFQERSGWKEGNQFDLGGTDEEGTEAVLPQILDPARYAPEMNESLLFSNASFMAVQLFGNNAKCSFFHAIFKPAHTGAETPWHQDAAYWDSAFYHHQISIWVPLQEATVENGSMQFVPRSHQWDVLTHQSINNNPRIHGLELHPCEMDKVKTSVVCPLPPGGATVHGGYMLHYSGPNLTNTGRRALIISAIGKPKPRKNKSQFWWLEEKKTARSKRAGEL</sequence>
<dbReference type="InterPro" id="IPR008775">
    <property type="entry name" value="Phytyl_CoA_dOase-like"/>
</dbReference>
<reference evidence="1" key="1">
    <citation type="submission" date="2018-05" db="EMBL/GenBank/DDBJ databases">
        <authorList>
            <person name="Lanie J.A."/>
            <person name="Ng W.-L."/>
            <person name="Kazmierczak K.M."/>
            <person name="Andrzejewski T.M."/>
            <person name="Davidsen T.M."/>
            <person name="Wayne K.J."/>
            <person name="Tettelin H."/>
            <person name="Glass J.I."/>
            <person name="Rusch D."/>
            <person name="Podicherti R."/>
            <person name="Tsui H.-C.T."/>
            <person name="Winkler M.E."/>
        </authorList>
    </citation>
    <scope>NUCLEOTIDE SEQUENCE</scope>
</reference>
<gene>
    <name evidence="1" type="ORF">METZ01_LOCUS120339</name>
</gene>
<dbReference type="Gene3D" id="2.60.120.620">
    <property type="entry name" value="q2cbj1_9rhob like domain"/>
    <property type="match status" value="1"/>
</dbReference>
<accession>A0A381XRY9</accession>
<dbReference type="PANTHER" id="PTHR20883">
    <property type="entry name" value="PHYTANOYL-COA DIOXYGENASE DOMAIN CONTAINING 1"/>
    <property type="match status" value="1"/>
</dbReference>
<dbReference type="SUPFAM" id="SSF51197">
    <property type="entry name" value="Clavaminate synthase-like"/>
    <property type="match status" value="1"/>
</dbReference>
<dbReference type="AlphaFoldDB" id="A0A381XRY9"/>
<evidence type="ECO:0000313" key="1">
    <source>
        <dbReference type="EMBL" id="SVA67485.1"/>
    </source>
</evidence>
<dbReference type="Pfam" id="PF05721">
    <property type="entry name" value="PhyH"/>
    <property type="match status" value="1"/>
</dbReference>
<protein>
    <recommendedName>
        <fullName evidence="2">Fe2OG dioxygenase domain-containing protein</fullName>
    </recommendedName>
</protein>
<organism evidence="1">
    <name type="scientific">marine metagenome</name>
    <dbReference type="NCBI Taxonomy" id="408172"/>
    <lineage>
        <taxon>unclassified sequences</taxon>
        <taxon>metagenomes</taxon>
        <taxon>ecological metagenomes</taxon>
    </lineage>
</organism>
<proteinExistence type="predicted"/>
<evidence type="ECO:0008006" key="2">
    <source>
        <dbReference type="Google" id="ProtNLM"/>
    </source>
</evidence>
<name>A0A381XRY9_9ZZZZ</name>